<dbReference type="Proteomes" id="UP000554482">
    <property type="component" value="Unassembled WGS sequence"/>
</dbReference>
<evidence type="ECO:0000313" key="3">
    <source>
        <dbReference type="Proteomes" id="UP000554482"/>
    </source>
</evidence>
<evidence type="ECO:0000313" key="2">
    <source>
        <dbReference type="EMBL" id="KAF5190639.1"/>
    </source>
</evidence>
<name>A0A7J6VZT6_THATH</name>
<organism evidence="2 3">
    <name type="scientific">Thalictrum thalictroides</name>
    <name type="common">Rue-anemone</name>
    <name type="synonym">Anemone thalictroides</name>
    <dbReference type="NCBI Taxonomy" id="46969"/>
    <lineage>
        <taxon>Eukaryota</taxon>
        <taxon>Viridiplantae</taxon>
        <taxon>Streptophyta</taxon>
        <taxon>Embryophyta</taxon>
        <taxon>Tracheophyta</taxon>
        <taxon>Spermatophyta</taxon>
        <taxon>Magnoliopsida</taxon>
        <taxon>Ranunculales</taxon>
        <taxon>Ranunculaceae</taxon>
        <taxon>Thalictroideae</taxon>
        <taxon>Thalictrum</taxon>
    </lineage>
</organism>
<feature type="region of interest" description="Disordered" evidence="1">
    <location>
        <begin position="120"/>
        <end position="152"/>
    </location>
</feature>
<protein>
    <submittedName>
        <fullName evidence="2">Uncharacterized protein</fullName>
    </submittedName>
</protein>
<dbReference type="OrthoDB" id="10622632at2759"/>
<keyword evidence="3" id="KW-1185">Reference proteome</keyword>
<sequence>MHLRKVASRLAYEAAEENDTYRWMAEKLDELSKELKEHKQILKSGTTTVLGSNIVEETINDDSQSPIIDSQDPFDISLPTGDASQHNAFSQPLGDVTQTPLDVPLSTIGTSHIVLKNPNKAKTKGRPVDDHKSNSSRMKAGIETSRKRKSLQEGRQCKCCLLWGTGHDKRTCPQNPNRKKK</sequence>
<dbReference type="EMBL" id="JABWDY010023856">
    <property type="protein sequence ID" value="KAF5190639.1"/>
    <property type="molecule type" value="Genomic_DNA"/>
</dbReference>
<reference evidence="2 3" key="1">
    <citation type="submission" date="2020-06" db="EMBL/GenBank/DDBJ databases">
        <title>Transcriptomic and genomic resources for Thalictrum thalictroides and T. hernandezii: Facilitating candidate gene discovery in an emerging model plant lineage.</title>
        <authorList>
            <person name="Arias T."/>
            <person name="Riano-Pachon D.M."/>
            <person name="Di Stilio V.S."/>
        </authorList>
    </citation>
    <scope>NUCLEOTIDE SEQUENCE [LARGE SCALE GENOMIC DNA]</scope>
    <source>
        <strain evidence="3">cv. WT478/WT964</strain>
        <tissue evidence="2">Leaves</tissue>
    </source>
</reference>
<dbReference type="AlphaFoldDB" id="A0A7J6VZT6"/>
<comment type="caution">
    <text evidence="2">The sequence shown here is derived from an EMBL/GenBank/DDBJ whole genome shotgun (WGS) entry which is preliminary data.</text>
</comment>
<proteinExistence type="predicted"/>
<evidence type="ECO:0000256" key="1">
    <source>
        <dbReference type="SAM" id="MobiDB-lite"/>
    </source>
</evidence>
<gene>
    <name evidence="2" type="ORF">FRX31_019774</name>
</gene>
<accession>A0A7J6VZT6</accession>